<sequence length="78" mass="9182">MSTGFNYDIIMEKMHHKYAVPIIAAKRAQEIKNDKDMKEPNKYHANKNYLDEAFVDIQKGKTIIRDVDKIDEIKTKLK</sequence>
<dbReference type="RefSeq" id="WP_091404496.1">
    <property type="nucleotide sequence ID" value="NZ_FMYV01000006.1"/>
</dbReference>
<protein>
    <submittedName>
        <fullName evidence="3">DNA-directed RNA polymerase subunit omega</fullName>
    </submittedName>
</protein>
<dbReference type="GO" id="GO:0006351">
    <property type="term" value="P:DNA-templated transcription"/>
    <property type="evidence" value="ECO:0007669"/>
    <property type="project" value="InterPro"/>
</dbReference>
<dbReference type="GO" id="GO:0000428">
    <property type="term" value="C:DNA-directed RNA polymerase complex"/>
    <property type="evidence" value="ECO:0007669"/>
    <property type="project" value="UniProtKB-KW"/>
</dbReference>
<keyword evidence="1 3" id="KW-0240">DNA-directed RNA polymerase</keyword>
<organism evidence="3 5">
    <name type="scientific">Geotoga petraea</name>
    <dbReference type="NCBI Taxonomy" id="28234"/>
    <lineage>
        <taxon>Bacteria</taxon>
        <taxon>Thermotogati</taxon>
        <taxon>Thermotogota</taxon>
        <taxon>Thermotogae</taxon>
        <taxon>Petrotogales</taxon>
        <taxon>Petrotogaceae</taxon>
        <taxon>Geotoga</taxon>
    </lineage>
</organism>
<evidence type="ECO:0000313" key="3">
    <source>
        <dbReference type="EMBL" id="SDC68147.1"/>
    </source>
</evidence>
<dbReference type="OrthoDB" id="48414at2"/>
<gene>
    <name evidence="4" type="ORF">E4650_05735</name>
    <name evidence="3" type="ORF">SAMN04488588_1564</name>
</gene>
<evidence type="ECO:0000313" key="5">
    <source>
        <dbReference type="Proteomes" id="UP000199322"/>
    </source>
</evidence>
<evidence type="ECO:0000256" key="2">
    <source>
        <dbReference type="ARBA" id="ARBA00023163"/>
    </source>
</evidence>
<reference evidence="3 5" key="1">
    <citation type="submission" date="2016-10" db="EMBL/GenBank/DDBJ databases">
        <authorList>
            <person name="de Groot N.N."/>
        </authorList>
    </citation>
    <scope>NUCLEOTIDE SEQUENCE [LARGE SCALE GENOMIC DNA]</scope>
    <source>
        <strain evidence="3 5">WG14</strain>
    </source>
</reference>
<dbReference type="Proteomes" id="UP000199322">
    <property type="component" value="Unassembled WGS sequence"/>
</dbReference>
<name>A0A1G6NLF5_9BACT</name>
<dbReference type="EMBL" id="FMYV01000006">
    <property type="protein sequence ID" value="SDC68147.1"/>
    <property type="molecule type" value="Genomic_DNA"/>
</dbReference>
<dbReference type="GO" id="GO:0003899">
    <property type="term" value="F:DNA-directed RNA polymerase activity"/>
    <property type="evidence" value="ECO:0007669"/>
    <property type="project" value="InterPro"/>
</dbReference>
<evidence type="ECO:0000256" key="1">
    <source>
        <dbReference type="ARBA" id="ARBA00022478"/>
    </source>
</evidence>
<proteinExistence type="predicted"/>
<dbReference type="AlphaFoldDB" id="A0A1G6NLF5"/>
<accession>A0A1G6NLF5</accession>
<dbReference type="SUPFAM" id="SSF63562">
    <property type="entry name" value="RPB6/omega subunit-like"/>
    <property type="match status" value="1"/>
</dbReference>
<keyword evidence="5" id="KW-1185">Reference proteome</keyword>
<dbReference type="InterPro" id="IPR036161">
    <property type="entry name" value="RPB6/omega-like_sf"/>
</dbReference>
<keyword evidence="2" id="KW-0804">Transcription</keyword>
<reference evidence="4 6" key="2">
    <citation type="submission" date="2019-04" db="EMBL/GenBank/DDBJ databases">
        <title>Draft genome sequence data and analysis of a Fermenting Bacterium, Geotoga petraea strain HO-Geo1, isolated from heavy-oil petroleum reservoir in Russia.</title>
        <authorList>
            <person name="Grouzdev D.S."/>
            <person name="Semenova E.M."/>
            <person name="Sokolova D.S."/>
            <person name="Tourova T.P."/>
            <person name="Poltaraus A.B."/>
            <person name="Nazina T.N."/>
        </authorList>
    </citation>
    <scope>NUCLEOTIDE SEQUENCE [LARGE SCALE GENOMIC DNA]</scope>
    <source>
        <strain evidence="4 6">HO-Geo1</strain>
    </source>
</reference>
<dbReference type="Proteomes" id="UP000297288">
    <property type="component" value="Unassembled WGS sequence"/>
</dbReference>
<evidence type="ECO:0000313" key="4">
    <source>
        <dbReference type="EMBL" id="TGG87840.1"/>
    </source>
</evidence>
<dbReference type="EMBL" id="SRME01000003">
    <property type="protein sequence ID" value="TGG87840.1"/>
    <property type="molecule type" value="Genomic_DNA"/>
</dbReference>
<dbReference type="GO" id="GO:0003677">
    <property type="term" value="F:DNA binding"/>
    <property type="evidence" value="ECO:0007669"/>
    <property type="project" value="InterPro"/>
</dbReference>
<evidence type="ECO:0000313" key="6">
    <source>
        <dbReference type="Proteomes" id="UP000297288"/>
    </source>
</evidence>
<dbReference type="Gene3D" id="3.90.940.10">
    <property type="match status" value="1"/>
</dbReference>
<dbReference type="STRING" id="28234.SAMN04488588_1564"/>